<dbReference type="Gene3D" id="3.40.220.10">
    <property type="entry name" value="Leucine Aminopeptidase, subunit E, domain 1"/>
    <property type="match status" value="1"/>
</dbReference>
<dbReference type="Proteomes" id="UP000319836">
    <property type="component" value="Unassembled WGS sequence"/>
</dbReference>
<dbReference type="InterPro" id="IPR043472">
    <property type="entry name" value="Macro_dom-like"/>
</dbReference>
<feature type="non-terminal residue" evidence="2">
    <location>
        <position position="54"/>
    </location>
</feature>
<comment type="caution">
    <text evidence="2">The sequence shown here is derived from an EMBL/GenBank/DDBJ whole genome shotgun (WGS) entry which is preliminary data.</text>
</comment>
<evidence type="ECO:0000259" key="1">
    <source>
        <dbReference type="Pfam" id="PF02789"/>
    </source>
</evidence>
<evidence type="ECO:0000313" key="2">
    <source>
        <dbReference type="EMBL" id="TMQ70164.1"/>
    </source>
</evidence>
<reference evidence="2 3" key="1">
    <citation type="journal article" date="2019" name="Nat. Microbiol.">
        <title>Mediterranean grassland soil C-N compound turnover is dependent on rainfall and depth, and is mediated by genomically divergent microorganisms.</title>
        <authorList>
            <person name="Diamond S."/>
            <person name="Andeer P.F."/>
            <person name="Li Z."/>
            <person name="Crits-Christoph A."/>
            <person name="Burstein D."/>
            <person name="Anantharaman K."/>
            <person name="Lane K.R."/>
            <person name="Thomas B.C."/>
            <person name="Pan C."/>
            <person name="Northen T.R."/>
            <person name="Banfield J.F."/>
        </authorList>
    </citation>
    <scope>NUCLEOTIDE SEQUENCE [LARGE SCALE GENOMIC DNA]</scope>
    <source>
        <strain evidence="2">WS_10</strain>
    </source>
</reference>
<keyword evidence="2" id="KW-0031">Aminopeptidase</keyword>
<sequence>MNVIIRRGNIARHKAGAVALGVFEGAPLTGAAAAIDRATRGSIRALLKRKDFTG</sequence>
<gene>
    <name evidence="2" type="ORF">E6K80_09335</name>
</gene>
<dbReference type="AlphaFoldDB" id="A0A538U2P0"/>
<dbReference type="GO" id="GO:0006508">
    <property type="term" value="P:proteolysis"/>
    <property type="evidence" value="ECO:0007669"/>
    <property type="project" value="InterPro"/>
</dbReference>
<dbReference type="EMBL" id="VBPA01000229">
    <property type="protein sequence ID" value="TMQ70164.1"/>
    <property type="molecule type" value="Genomic_DNA"/>
</dbReference>
<dbReference type="GO" id="GO:0070006">
    <property type="term" value="F:metalloaminopeptidase activity"/>
    <property type="evidence" value="ECO:0007669"/>
    <property type="project" value="InterPro"/>
</dbReference>
<keyword evidence="2" id="KW-0645">Protease</keyword>
<accession>A0A538U2P0</accession>
<feature type="domain" description="Peptidase M17 leucyl aminopeptidase N-terminal" evidence="1">
    <location>
        <begin position="19"/>
        <end position="54"/>
    </location>
</feature>
<dbReference type="Pfam" id="PF02789">
    <property type="entry name" value="Peptidase_M17_N"/>
    <property type="match status" value="1"/>
</dbReference>
<keyword evidence="2" id="KW-0378">Hydrolase</keyword>
<name>A0A538U2P0_UNCEI</name>
<organism evidence="2 3">
    <name type="scientific">Eiseniibacteriota bacterium</name>
    <dbReference type="NCBI Taxonomy" id="2212470"/>
    <lineage>
        <taxon>Bacteria</taxon>
        <taxon>Candidatus Eiseniibacteriota</taxon>
    </lineage>
</organism>
<proteinExistence type="predicted"/>
<protein>
    <submittedName>
        <fullName evidence="2">Leucyl aminopeptidase</fullName>
    </submittedName>
</protein>
<dbReference type="SUPFAM" id="SSF52949">
    <property type="entry name" value="Macro domain-like"/>
    <property type="match status" value="1"/>
</dbReference>
<dbReference type="InterPro" id="IPR008283">
    <property type="entry name" value="Peptidase_M17_N"/>
</dbReference>
<evidence type="ECO:0000313" key="3">
    <source>
        <dbReference type="Proteomes" id="UP000319836"/>
    </source>
</evidence>